<evidence type="ECO:0000256" key="1">
    <source>
        <dbReference type="ARBA" id="ARBA00023125"/>
    </source>
</evidence>
<dbReference type="EMBL" id="BMXF01000003">
    <property type="protein sequence ID" value="GHB78632.1"/>
    <property type="molecule type" value="Genomic_DNA"/>
</dbReference>
<dbReference type="InterPro" id="IPR000551">
    <property type="entry name" value="MerR-type_HTH_dom"/>
</dbReference>
<dbReference type="GO" id="GO:0003677">
    <property type="term" value="F:DNA binding"/>
    <property type="evidence" value="ECO:0007669"/>
    <property type="project" value="UniProtKB-KW"/>
</dbReference>
<name>A0A8J3DB57_9BACT</name>
<dbReference type="Proteomes" id="UP000598271">
    <property type="component" value="Unassembled WGS sequence"/>
</dbReference>
<dbReference type="PANTHER" id="PTHR30204">
    <property type="entry name" value="REDOX-CYCLING DRUG-SENSING TRANSCRIPTIONAL ACTIVATOR SOXR"/>
    <property type="match status" value="1"/>
</dbReference>
<evidence type="ECO:0000259" key="2">
    <source>
        <dbReference type="PROSITE" id="PS50937"/>
    </source>
</evidence>
<feature type="domain" description="HTH merR-type" evidence="2">
    <location>
        <begin position="9"/>
        <end position="54"/>
    </location>
</feature>
<keyword evidence="1" id="KW-0238">DNA-binding</keyword>
<evidence type="ECO:0000313" key="3">
    <source>
        <dbReference type="EMBL" id="GHB78632.1"/>
    </source>
</evidence>
<dbReference type="SUPFAM" id="SSF46955">
    <property type="entry name" value="Putative DNA-binding domain"/>
    <property type="match status" value="1"/>
</dbReference>
<evidence type="ECO:0000313" key="4">
    <source>
        <dbReference type="Proteomes" id="UP000598271"/>
    </source>
</evidence>
<organism evidence="3 4">
    <name type="scientific">Persicitalea jodogahamensis</name>
    <dbReference type="NCBI Taxonomy" id="402147"/>
    <lineage>
        <taxon>Bacteria</taxon>
        <taxon>Pseudomonadati</taxon>
        <taxon>Bacteroidota</taxon>
        <taxon>Cytophagia</taxon>
        <taxon>Cytophagales</taxon>
        <taxon>Spirosomataceae</taxon>
        <taxon>Persicitalea</taxon>
    </lineage>
</organism>
<dbReference type="InterPro" id="IPR047057">
    <property type="entry name" value="MerR_fam"/>
</dbReference>
<reference evidence="3 4" key="1">
    <citation type="journal article" date="2014" name="Int. J. Syst. Evol. Microbiol.">
        <title>Complete genome sequence of Corynebacterium casei LMG S-19264T (=DSM 44701T), isolated from a smear-ripened cheese.</title>
        <authorList>
            <consortium name="US DOE Joint Genome Institute (JGI-PGF)"/>
            <person name="Walter F."/>
            <person name="Albersmeier A."/>
            <person name="Kalinowski J."/>
            <person name="Ruckert C."/>
        </authorList>
    </citation>
    <scope>NUCLEOTIDE SEQUENCE [LARGE SCALE GENOMIC DNA]</scope>
    <source>
        <strain evidence="3 4">KCTC 12866</strain>
    </source>
</reference>
<sequence length="114" mass="13942">MMEERERRYYDTNEVADMLGVQASALRFWEKKFPHLQPKRDSRNRRRYTQEDIEVIKKIIYQRRDQMRTVEGARHQLNHRETAENLIHRLKRVRSFLEEIKGALDGNEKKNSEQ</sequence>
<dbReference type="InterPro" id="IPR009061">
    <property type="entry name" value="DNA-bd_dom_put_sf"/>
</dbReference>
<proteinExistence type="predicted"/>
<dbReference type="RefSeq" id="WP_229581112.1">
    <property type="nucleotide sequence ID" value="NZ_BMXF01000003.1"/>
</dbReference>
<keyword evidence="4" id="KW-1185">Reference proteome</keyword>
<dbReference type="GO" id="GO:0003700">
    <property type="term" value="F:DNA-binding transcription factor activity"/>
    <property type="evidence" value="ECO:0007669"/>
    <property type="project" value="InterPro"/>
</dbReference>
<dbReference type="AlphaFoldDB" id="A0A8J3DB57"/>
<dbReference type="PROSITE" id="PS50937">
    <property type="entry name" value="HTH_MERR_2"/>
    <property type="match status" value="1"/>
</dbReference>
<protein>
    <submittedName>
        <fullName evidence="3">Transcriptional regulator</fullName>
    </submittedName>
</protein>
<accession>A0A8J3DB57</accession>
<dbReference type="PANTHER" id="PTHR30204:SF15">
    <property type="entry name" value="BLL5018 PROTEIN"/>
    <property type="match status" value="1"/>
</dbReference>
<dbReference type="SMART" id="SM00422">
    <property type="entry name" value="HTH_MERR"/>
    <property type="match status" value="1"/>
</dbReference>
<dbReference type="Pfam" id="PF13411">
    <property type="entry name" value="MerR_1"/>
    <property type="match status" value="1"/>
</dbReference>
<comment type="caution">
    <text evidence="3">The sequence shown here is derived from an EMBL/GenBank/DDBJ whole genome shotgun (WGS) entry which is preliminary data.</text>
</comment>
<dbReference type="Gene3D" id="1.10.1660.10">
    <property type="match status" value="1"/>
</dbReference>
<gene>
    <name evidence="3" type="ORF">GCM10007390_36260</name>
</gene>